<organism evidence="18 19">
    <name type="scientific">Fodinisporobacter ferrooxydans</name>
    <dbReference type="NCBI Taxonomy" id="2901836"/>
    <lineage>
        <taxon>Bacteria</taxon>
        <taxon>Bacillati</taxon>
        <taxon>Bacillota</taxon>
        <taxon>Bacilli</taxon>
        <taxon>Bacillales</taxon>
        <taxon>Alicyclobacillaceae</taxon>
        <taxon>Fodinisporobacter</taxon>
    </lineage>
</organism>
<dbReference type="InterPro" id="IPR012340">
    <property type="entry name" value="NA-bd_OB-fold"/>
</dbReference>
<evidence type="ECO:0000256" key="6">
    <source>
        <dbReference type="ARBA" id="ARBA00022806"/>
    </source>
</evidence>
<comment type="function">
    <text evidence="15">Plays a critical role in recombination and DNA repair. Helps process Holliday junction intermediates to mature products by catalyzing branch migration. Has replication fork regression activity, unwinds stalled or blocked replication forks to make a HJ that can be resolved. Has a DNA unwinding activity characteristic of a DNA helicase with 3'-5' polarity.</text>
</comment>
<dbReference type="PANTHER" id="PTHR47964:SF1">
    <property type="entry name" value="ATP-DEPENDENT DNA HELICASE HOMOLOG RECG, CHLOROPLASTIC"/>
    <property type="match status" value="1"/>
</dbReference>
<keyword evidence="6 15" id="KW-0347">Helicase</keyword>
<evidence type="ECO:0000256" key="14">
    <source>
        <dbReference type="ARBA" id="ARBA00048988"/>
    </source>
</evidence>
<dbReference type="SUPFAM" id="SSF50249">
    <property type="entry name" value="Nucleic acid-binding proteins"/>
    <property type="match status" value="1"/>
</dbReference>
<name>A0ABY4CID3_9BACL</name>
<reference evidence="18" key="1">
    <citation type="submission" date="2021-12" db="EMBL/GenBank/DDBJ databases">
        <title>Alicyclobacillaceae gen. nov., sp. nov., isolated from chalcocite enrichment system.</title>
        <authorList>
            <person name="Jiang Z."/>
        </authorList>
    </citation>
    <scope>NUCLEOTIDE SEQUENCE</scope>
    <source>
        <strain evidence="18">MYW30-H2</strain>
    </source>
</reference>
<evidence type="ECO:0000259" key="16">
    <source>
        <dbReference type="PROSITE" id="PS51192"/>
    </source>
</evidence>
<evidence type="ECO:0000256" key="12">
    <source>
        <dbReference type="ARBA" id="ARBA00034617"/>
    </source>
</evidence>
<accession>A0ABY4CID3</accession>
<dbReference type="GO" id="GO:0016787">
    <property type="term" value="F:hydrolase activity"/>
    <property type="evidence" value="ECO:0007669"/>
    <property type="project" value="UniProtKB-KW"/>
</dbReference>
<evidence type="ECO:0000256" key="1">
    <source>
        <dbReference type="ARBA" id="ARBA00007504"/>
    </source>
</evidence>
<proteinExistence type="inferred from homology"/>
<evidence type="ECO:0000256" key="11">
    <source>
        <dbReference type="ARBA" id="ARBA00023235"/>
    </source>
</evidence>
<comment type="catalytic activity">
    <reaction evidence="14 15">
        <text>ATP + H2O = ADP + phosphate + H(+)</text>
        <dbReference type="Rhea" id="RHEA:13065"/>
        <dbReference type="ChEBI" id="CHEBI:15377"/>
        <dbReference type="ChEBI" id="CHEBI:15378"/>
        <dbReference type="ChEBI" id="CHEBI:30616"/>
        <dbReference type="ChEBI" id="CHEBI:43474"/>
        <dbReference type="ChEBI" id="CHEBI:456216"/>
        <dbReference type="EC" id="5.6.2.4"/>
    </reaction>
</comment>
<dbReference type="PROSITE" id="PS51194">
    <property type="entry name" value="HELICASE_CTER"/>
    <property type="match status" value="1"/>
</dbReference>
<dbReference type="PANTHER" id="PTHR47964">
    <property type="entry name" value="ATP-DEPENDENT DNA HELICASE HOMOLOG RECG, CHLOROPLASTIC"/>
    <property type="match status" value="1"/>
</dbReference>
<comment type="catalytic activity">
    <reaction evidence="12 15">
        <text>Couples ATP hydrolysis with the unwinding of duplex DNA by translocating in the 3'-5' direction.</text>
        <dbReference type="EC" id="5.6.2.4"/>
    </reaction>
</comment>
<keyword evidence="11" id="KW-0413">Isomerase</keyword>
<dbReference type="NCBIfam" id="NF008165">
    <property type="entry name" value="PRK10917.1-3"/>
    <property type="match status" value="1"/>
</dbReference>
<dbReference type="InterPro" id="IPR001650">
    <property type="entry name" value="Helicase_C-like"/>
</dbReference>
<dbReference type="InterPro" id="IPR014001">
    <property type="entry name" value="Helicase_ATP-bd"/>
</dbReference>
<evidence type="ECO:0000256" key="10">
    <source>
        <dbReference type="ARBA" id="ARBA00023204"/>
    </source>
</evidence>
<dbReference type="Gene3D" id="3.40.50.300">
    <property type="entry name" value="P-loop containing nucleotide triphosphate hydrolases"/>
    <property type="match status" value="2"/>
</dbReference>
<evidence type="ECO:0000256" key="8">
    <source>
        <dbReference type="ARBA" id="ARBA00023125"/>
    </source>
</evidence>
<evidence type="ECO:0000313" key="19">
    <source>
        <dbReference type="Proteomes" id="UP000830167"/>
    </source>
</evidence>
<dbReference type="EC" id="5.6.2.4" evidence="13 15"/>
<gene>
    <name evidence="18" type="primary">recG</name>
    <name evidence="18" type="ORF">LSG31_14985</name>
</gene>
<evidence type="ECO:0000256" key="13">
    <source>
        <dbReference type="ARBA" id="ARBA00034808"/>
    </source>
</evidence>
<dbReference type="Gene3D" id="2.40.50.140">
    <property type="entry name" value="Nucleic acid-binding proteins"/>
    <property type="match status" value="1"/>
</dbReference>
<keyword evidence="8" id="KW-0238">DNA-binding</keyword>
<dbReference type="SUPFAM" id="SSF52540">
    <property type="entry name" value="P-loop containing nucleoside triphosphate hydrolases"/>
    <property type="match status" value="2"/>
</dbReference>
<dbReference type="CDD" id="cd17992">
    <property type="entry name" value="DEXHc_RecG"/>
    <property type="match status" value="1"/>
</dbReference>
<dbReference type="SMART" id="SM00490">
    <property type="entry name" value="HELICc"/>
    <property type="match status" value="1"/>
</dbReference>
<dbReference type="NCBIfam" id="NF008168">
    <property type="entry name" value="PRK10917.2-2"/>
    <property type="match status" value="1"/>
</dbReference>
<feature type="domain" description="Helicase C-terminal" evidence="17">
    <location>
        <begin position="467"/>
        <end position="618"/>
    </location>
</feature>
<keyword evidence="5 15" id="KW-0378">Hydrolase</keyword>
<dbReference type="InterPro" id="IPR045562">
    <property type="entry name" value="RecG_dom3_C"/>
</dbReference>
<evidence type="ECO:0000256" key="3">
    <source>
        <dbReference type="ARBA" id="ARBA00022741"/>
    </source>
</evidence>
<dbReference type="CDD" id="cd04488">
    <property type="entry name" value="RecG_wedge_OBF"/>
    <property type="match status" value="1"/>
</dbReference>
<dbReference type="InterPro" id="IPR004609">
    <property type="entry name" value="ATP-dep_DNA_helicase_RecG"/>
</dbReference>
<feature type="domain" description="Helicase ATP-binding" evidence="16">
    <location>
        <begin position="273"/>
        <end position="434"/>
    </location>
</feature>
<protein>
    <recommendedName>
        <fullName evidence="2 15">ATP-dependent DNA helicase RecG</fullName>
        <ecNumber evidence="13 15">5.6.2.4</ecNumber>
    </recommendedName>
</protein>
<evidence type="ECO:0000313" key="18">
    <source>
        <dbReference type="EMBL" id="UOF89212.1"/>
    </source>
</evidence>
<dbReference type="RefSeq" id="WP_347435896.1">
    <property type="nucleotide sequence ID" value="NZ_CP089291.1"/>
</dbReference>
<evidence type="ECO:0000256" key="5">
    <source>
        <dbReference type="ARBA" id="ARBA00022801"/>
    </source>
</evidence>
<evidence type="ECO:0000256" key="9">
    <source>
        <dbReference type="ARBA" id="ARBA00023172"/>
    </source>
</evidence>
<dbReference type="Pfam" id="PF19833">
    <property type="entry name" value="RecG_dom3_C"/>
    <property type="match status" value="1"/>
</dbReference>
<evidence type="ECO:0000256" key="4">
    <source>
        <dbReference type="ARBA" id="ARBA00022763"/>
    </source>
</evidence>
<sequence length="684" mass="77868">MRVSELPVTHLAGVGPVRQRDLASLEIFTIEDLLLYYPFRYEDRQLAEPALYTDGARITVRGVVNGMPSLRYRGRKATLVVPVLSDQNVSISAVWFNQPYLKEQMAPGRNITITGKYDARRRSVTVAQHDWHKPSDSIHSGRVVPMYRIRGELTQKILRTLISQALKQYTAQLEDILPFSIRKKYQLMERVDAVRSMHFPKDGQELKQAKRRLIFEEFFLFQCQLQAFRYMHRYENKGIAHPCKGDDVRKFLEHLPFSLTSAQERACKEIIYDMRAKEAMTRLLQGDVGSGKTVIAFLAMHLMKCDGYQSALMVPTEILAEQHVQSAKSLFREFDCNIALLTGSMKESERRKVLAGLMAGDIDIVIGTHALLEERVSFARLGLVITDEQHRFGVGQRAIFRQKGHSPDVLFMSATPIPRTMAMTLFGDLDVSVIDQMPAGRVPIRTHWITQEREDDCIRLMRKELAKGRQAYIVCPLIDESTQLEDVESATLVYERMCEELAGFQVGLMHGKLSGQEKEQVMRSYLANQLQVLVSTTVIEVGVNVPNATVMVIYNAERFGLAQLHQLRGRVGRSNLQSYCILLANPQTQTGRERMRAMVETTNGFVLAEKDLQLRGPGEFFGFRQSGLPEFRLGDLVSDIRIMEVAQKEVAALLRDPGFWLHPEYQGLLQFLKQTNVLMAPLQD</sequence>
<dbReference type="Pfam" id="PF00271">
    <property type="entry name" value="Helicase_C"/>
    <property type="match status" value="1"/>
</dbReference>
<evidence type="ECO:0000256" key="15">
    <source>
        <dbReference type="RuleBase" id="RU363016"/>
    </source>
</evidence>
<keyword evidence="4 15" id="KW-0227">DNA damage</keyword>
<dbReference type="InterPro" id="IPR033454">
    <property type="entry name" value="RecG_wedge"/>
</dbReference>
<dbReference type="EMBL" id="CP089291">
    <property type="protein sequence ID" value="UOF89212.1"/>
    <property type="molecule type" value="Genomic_DNA"/>
</dbReference>
<dbReference type="Proteomes" id="UP000830167">
    <property type="component" value="Chromosome"/>
</dbReference>
<dbReference type="Pfam" id="PF17191">
    <property type="entry name" value="RecG_wedge"/>
    <property type="match status" value="1"/>
</dbReference>
<keyword evidence="3 15" id="KW-0547">Nucleotide-binding</keyword>
<dbReference type="Pfam" id="PF00270">
    <property type="entry name" value="DEAD"/>
    <property type="match status" value="1"/>
</dbReference>
<dbReference type="PROSITE" id="PS51192">
    <property type="entry name" value="HELICASE_ATP_BIND_1"/>
    <property type="match status" value="1"/>
</dbReference>
<dbReference type="InterPro" id="IPR047112">
    <property type="entry name" value="RecG/Mfd"/>
</dbReference>
<evidence type="ECO:0000256" key="7">
    <source>
        <dbReference type="ARBA" id="ARBA00022840"/>
    </source>
</evidence>
<keyword evidence="9 15" id="KW-0233">DNA recombination</keyword>
<keyword evidence="7 15" id="KW-0067">ATP-binding</keyword>
<evidence type="ECO:0000259" key="17">
    <source>
        <dbReference type="PROSITE" id="PS51194"/>
    </source>
</evidence>
<keyword evidence="10 15" id="KW-0234">DNA repair</keyword>
<dbReference type="NCBIfam" id="TIGR00643">
    <property type="entry name" value="recG"/>
    <property type="match status" value="1"/>
</dbReference>
<dbReference type="GO" id="GO:0003678">
    <property type="term" value="F:DNA helicase activity"/>
    <property type="evidence" value="ECO:0007669"/>
    <property type="project" value="UniProtKB-EC"/>
</dbReference>
<evidence type="ECO:0000256" key="2">
    <source>
        <dbReference type="ARBA" id="ARBA00017846"/>
    </source>
</evidence>
<dbReference type="InterPro" id="IPR027417">
    <property type="entry name" value="P-loop_NTPase"/>
</dbReference>
<comment type="similarity">
    <text evidence="1 15">Belongs to the helicase family. RecG subfamily.</text>
</comment>
<dbReference type="InterPro" id="IPR011545">
    <property type="entry name" value="DEAD/DEAH_box_helicase_dom"/>
</dbReference>
<keyword evidence="19" id="KW-1185">Reference proteome</keyword>
<dbReference type="SMART" id="SM00487">
    <property type="entry name" value="DEXDc"/>
    <property type="match status" value="1"/>
</dbReference>